<proteinExistence type="predicted"/>
<feature type="compositionally biased region" description="Basic and acidic residues" evidence="1">
    <location>
        <begin position="81"/>
        <end position="99"/>
    </location>
</feature>
<sequence length="290" mass="31235">MVIARASSRWTSRLFAQSARATRPSRTWRPVQRRTYASDGGHSSQQSSMLAGDLPWAIASIVVTVPSVYYLMQPQIERFQHPEKHGHGGHDDHDEHGGEGEGGEEGSSSEGGESGEDQSEGGEQESKEGENDEDKSDDSDSEGGEKDTPNTSDHEDSENTIHEKEGGQDVEGVQFKGATSGGTRENEQGDTRKHIPDAKGFNKKRIESHYGGKEGEAQEPEQDPSDKDMAATSKSAGDMGTQSGKQEGLSNTDTKHSTNIAEDPEKSTKGEGGPETAKSKGTVDPQRPQR</sequence>
<dbReference type="GeneID" id="59285286"/>
<evidence type="ECO:0000256" key="1">
    <source>
        <dbReference type="SAM" id="MobiDB-lite"/>
    </source>
</evidence>
<evidence type="ECO:0000313" key="2">
    <source>
        <dbReference type="EMBL" id="KAF6238340.1"/>
    </source>
</evidence>
<feature type="compositionally biased region" description="Basic and acidic residues" evidence="1">
    <location>
        <begin position="184"/>
        <end position="197"/>
    </location>
</feature>
<protein>
    <submittedName>
        <fullName evidence="2">Uncharacterized protein</fullName>
    </submittedName>
</protein>
<dbReference type="Proteomes" id="UP000578531">
    <property type="component" value="Unassembled WGS sequence"/>
</dbReference>
<dbReference type="OrthoDB" id="4590707at2759"/>
<dbReference type="RefSeq" id="XP_037167647.1">
    <property type="nucleotide sequence ID" value="XM_037305545.1"/>
</dbReference>
<dbReference type="EMBL" id="JACCJC010000010">
    <property type="protein sequence ID" value="KAF6238340.1"/>
    <property type="molecule type" value="Genomic_DNA"/>
</dbReference>
<feature type="region of interest" description="Disordered" evidence="1">
    <location>
        <begin position="17"/>
        <end position="48"/>
    </location>
</feature>
<dbReference type="AlphaFoldDB" id="A0A8H6L7H8"/>
<reference evidence="2 3" key="1">
    <citation type="journal article" date="2020" name="Genomics">
        <title>Complete, high-quality genomes from long-read metagenomic sequencing of two wolf lichen thalli reveals enigmatic genome architecture.</title>
        <authorList>
            <person name="McKenzie S.K."/>
            <person name="Walston R.F."/>
            <person name="Allen J.L."/>
        </authorList>
    </citation>
    <scope>NUCLEOTIDE SEQUENCE [LARGE SCALE GENOMIC DNA]</scope>
    <source>
        <strain evidence="2">WasteWater2</strain>
    </source>
</reference>
<organism evidence="2 3">
    <name type="scientific">Letharia columbiana</name>
    <dbReference type="NCBI Taxonomy" id="112416"/>
    <lineage>
        <taxon>Eukaryota</taxon>
        <taxon>Fungi</taxon>
        <taxon>Dikarya</taxon>
        <taxon>Ascomycota</taxon>
        <taxon>Pezizomycotina</taxon>
        <taxon>Lecanoromycetes</taxon>
        <taxon>OSLEUM clade</taxon>
        <taxon>Lecanoromycetidae</taxon>
        <taxon>Lecanorales</taxon>
        <taxon>Lecanorineae</taxon>
        <taxon>Parmeliaceae</taxon>
        <taxon>Letharia</taxon>
    </lineage>
</organism>
<feature type="compositionally biased region" description="Acidic residues" evidence="1">
    <location>
        <begin position="130"/>
        <end position="142"/>
    </location>
</feature>
<feature type="compositionally biased region" description="Basic and acidic residues" evidence="1">
    <location>
        <begin position="204"/>
        <end position="216"/>
    </location>
</feature>
<evidence type="ECO:0000313" key="3">
    <source>
        <dbReference type="Proteomes" id="UP000578531"/>
    </source>
</evidence>
<feature type="compositionally biased region" description="Acidic residues" evidence="1">
    <location>
        <begin position="113"/>
        <end position="123"/>
    </location>
</feature>
<comment type="caution">
    <text evidence="2">The sequence shown here is derived from an EMBL/GenBank/DDBJ whole genome shotgun (WGS) entry which is preliminary data.</text>
</comment>
<accession>A0A8H6L7H8</accession>
<keyword evidence="3" id="KW-1185">Reference proteome</keyword>
<name>A0A8H6L7H8_9LECA</name>
<feature type="region of interest" description="Disordered" evidence="1">
    <location>
        <begin position="81"/>
        <end position="290"/>
    </location>
</feature>
<feature type="compositionally biased region" description="Polar residues" evidence="1">
    <location>
        <begin position="232"/>
        <end position="260"/>
    </location>
</feature>
<gene>
    <name evidence="2" type="ORF">HO173_003620</name>
</gene>
<feature type="compositionally biased region" description="Basic and acidic residues" evidence="1">
    <location>
        <begin position="143"/>
        <end position="167"/>
    </location>
</feature>